<keyword evidence="1" id="KW-1133">Transmembrane helix</keyword>
<organism evidence="2 3">
    <name type="scientific">Pontibacter locisalis</name>
    <dbReference type="NCBI Taxonomy" id="1719035"/>
    <lineage>
        <taxon>Bacteria</taxon>
        <taxon>Pseudomonadati</taxon>
        <taxon>Bacteroidota</taxon>
        <taxon>Cytophagia</taxon>
        <taxon>Cytophagales</taxon>
        <taxon>Hymenobacteraceae</taxon>
        <taxon>Pontibacter</taxon>
    </lineage>
</organism>
<feature type="transmembrane region" description="Helical" evidence="1">
    <location>
        <begin position="28"/>
        <end position="48"/>
    </location>
</feature>
<keyword evidence="1" id="KW-0812">Transmembrane</keyword>
<keyword evidence="1" id="KW-0472">Membrane</keyword>
<evidence type="ECO:0000256" key="1">
    <source>
        <dbReference type="SAM" id="Phobius"/>
    </source>
</evidence>
<evidence type="ECO:0000313" key="3">
    <source>
        <dbReference type="Proteomes" id="UP001597544"/>
    </source>
</evidence>
<sequence length="62" mass="6556">MEAFEFELTAADLELGPAATEAGRSSGLLWLLLLVGVFVLGVALYLALAPGPPPRKKSETEQ</sequence>
<accession>A0ABW5IKN0</accession>
<dbReference type="Proteomes" id="UP001597544">
    <property type="component" value="Unassembled WGS sequence"/>
</dbReference>
<dbReference type="RefSeq" id="WP_377506244.1">
    <property type="nucleotide sequence ID" value="NZ_JBHULU010000013.1"/>
</dbReference>
<evidence type="ECO:0000313" key="2">
    <source>
        <dbReference type="EMBL" id="MFD2514181.1"/>
    </source>
</evidence>
<reference evidence="3" key="1">
    <citation type="journal article" date="2019" name="Int. J. Syst. Evol. Microbiol.">
        <title>The Global Catalogue of Microorganisms (GCM) 10K type strain sequencing project: providing services to taxonomists for standard genome sequencing and annotation.</title>
        <authorList>
            <consortium name="The Broad Institute Genomics Platform"/>
            <consortium name="The Broad Institute Genome Sequencing Center for Infectious Disease"/>
            <person name="Wu L."/>
            <person name="Ma J."/>
        </authorList>
    </citation>
    <scope>NUCLEOTIDE SEQUENCE [LARGE SCALE GENOMIC DNA]</scope>
    <source>
        <strain evidence="3">KCTC 42498</strain>
    </source>
</reference>
<proteinExistence type="predicted"/>
<name>A0ABW5IKN0_9BACT</name>
<gene>
    <name evidence="2" type="ORF">ACFSRY_09910</name>
</gene>
<comment type="caution">
    <text evidence="2">The sequence shown here is derived from an EMBL/GenBank/DDBJ whole genome shotgun (WGS) entry which is preliminary data.</text>
</comment>
<dbReference type="EMBL" id="JBHULU010000013">
    <property type="protein sequence ID" value="MFD2514181.1"/>
    <property type="molecule type" value="Genomic_DNA"/>
</dbReference>
<keyword evidence="3" id="KW-1185">Reference proteome</keyword>
<protein>
    <submittedName>
        <fullName evidence="2">Uncharacterized protein</fullName>
    </submittedName>
</protein>